<dbReference type="RefSeq" id="WP_094887151.1">
    <property type="nucleotide sequence ID" value="NZ_NPMS01000011.1"/>
</dbReference>
<keyword evidence="1" id="KW-0812">Transmembrane</keyword>
<evidence type="ECO:0000313" key="2">
    <source>
        <dbReference type="EMBL" id="OZU87362.1"/>
    </source>
</evidence>
<proteinExistence type="predicted"/>
<feature type="transmembrane region" description="Helical" evidence="1">
    <location>
        <begin position="31"/>
        <end position="54"/>
    </location>
</feature>
<keyword evidence="1" id="KW-1133">Transmembrane helix</keyword>
<dbReference type="EMBL" id="NPMS01000011">
    <property type="protein sequence ID" value="OZU87362.1"/>
    <property type="molecule type" value="Genomic_DNA"/>
</dbReference>
<evidence type="ECO:0000256" key="1">
    <source>
        <dbReference type="SAM" id="Phobius"/>
    </source>
</evidence>
<organism evidence="2 3">
    <name type="scientific">Virgibacillus indicus</name>
    <dbReference type="NCBI Taxonomy" id="2024554"/>
    <lineage>
        <taxon>Bacteria</taxon>
        <taxon>Bacillati</taxon>
        <taxon>Bacillota</taxon>
        <taxon>Bacilli</taxon>
        <taxon>Bacillales</taxon>
        <taxon>Bacillaceae</taxon>
        <taxon>Virgibacillus</taxon>
    </lineage>
</organism>
<comment type="caution">
    <text evidence="2">The sequence shown here is derived from an EMBL/GenBank/DDBJ whole genome shotgun (WGS) entry which is preliminary data.</text>
</comment>
<dbReference type="OrthoDB" id="2355666at2"/>
<sequence>MRTSPLTMAIVYFVMGIFFVYIAVLSADDTIWNLTTIVIALFATLDFGVSIRLFSIHFRLKKNKKK</sequence>
<accession>A0A265N5Q0</accession>
<dbReference type="Proteomes" id="UP000216498">
    <property type="component" value="Unassembled WGS sequence"/>
</dbReference>
<protein>
    <submittedName>
        <fullName evidence="2">DUF4305 domain-containing protein</fullName>
    </submittedName>
</protein>
<name>A0A265N5Q0_9BACI</name>
<dbReference type="AlphaFoldDB" id="A0A265N5Q0"/>
<reference evidence="2 3" key="1">
    <citation type="submission" date="2017-08" db="EMBL/GenBank/DDBJ databases">
        <title>Virgibacillus indicus sp. nov. and Virgibacillus profoundi sp. nov, two moderately halophilic bacteria isolated from marine sediment by using the Microfluidic Streak Plate.</title>
        <authorList>
            <person name="Xu B."/>
            <person name="Hu B."/>
            <person name="Wang J."/>
            <person name="Zhu Y."/>
            <person name="Huang L."/>
            <person name="Du W."/>
            <person name="Huang Y."/>
        </authorList>
    </citation>
    <scope>NUCLEOTIDE SEQUENCE [LARGE SCALE GENOMIC DNA]</scope>
    <source>
        <strain evidence="2 3">IO3-P2-C2</strain>
    </source>
</reference>
<keyword evidence="1" id="KW-0472">Membrane</keyword>
<gene>
    <name evidence="2" type="ORF">CIL03_17395</name>
</gene>
<dbReference type="Pfam" id="PF14146">
    <property type="entry name" value="DUF4305"/>
    <property type="match status" value="1"/>
</dbReference>
<dbReference type="InterPro" id="IPR025426">
    <property type="entry name" value="DUF4305"/>
</dbReference>
<keyword evidence="3" id="KW-1185">Reference proteome</keyword>
<feature type="transmembrane region" description="Helical" evidence="1">
    <location>
        <begin position="7"/>
        <end position="25"/>
    </location>
</feature>
<evidence type="ECO:0000313" key="3">
    <source>
        <dbReference type="Proteomes" id="UP000216498"/>
    </source>
</evidence>